<comment type="caution">
    <text evidence="1">The sequence shown here is derived from an EMBL/GenBank/DDBJ whole genome shotgun (WGS) entry which is preliminary data.</text>
</comment>
<sequence>MADKRRDTAKALPISHQLILHAHQGSEEALWELKSKLVRGNCTLEIIRAVLEHLQARYIPEVSRLSDPGLHFYRTTPCTEMLTPIGLACRMEEKLRPEATLLLLDHAEDICRWIDYWCSYLDTPGSIHPMAAAFQDTHMVLAKELFVVADADPRVLDAPLSFPKFYDVVVRLWTAKFEGEVIASSALLGICPIIGTLKSVIGNDHGLETLANKLLARRSSSIGFVRAFKNRVALANSSDKAPNVKLQHLNSLGSAADGFLILSGDSQTSVDSSHGSNTTGSSWRNSACSLPKSWSVANPAFARILVNWPRRRTTS</sequence>
<keyword evidence="2" id="KW-1185">Reference proteome</keyword>
<accession>A0A4Y7SHF2</accession>
<dbReference type="AlphaFoldDB" id="A0A4Y7SHF2"/>
<reference evidence="1 2" key="1">
    <citation type="journal article" date="2019" name="Nat. Ecol. Evol.">
        <title>Megaphylogeny resolves global patterns of mushroom evolution.</title>
        <authorList>
            <person name="Varga T."/>
            <person name="Krizsan K."/>
            <person name="Foldi C."/>
            <person name="Dima B."/>
            <person name="Sanchez-Garcia M."/>
            <person name="Sanchez-Ramirez S."/>
            <person name="Szollosi G.J."/>
            <person name="Szarkandi J.G."/>
            <person name="Papp V."/>
            <person name="Albert L."/>
            <person name="Andreopoulos W."/>
            <person name="Angelini C."/>
            <person name="Antonin V."/>
            <person name="Barry K.W."/>
            <person name="Bougher N.L."/>
            <person name="Buchanan P."/>
            <person name="Buyck B."/>
            <person name="Bense V."/>
            <person name="Catcheside P."/>
            <person name="Chovatia M."/>
            <person name="Cooper J."/>
            <person name="Damon W."/>
            <person name="Desjardin D."/>
            <person name="Finy P."/>
            <person name="Geml J."/>
            <person name="Haridas S."/>
            <person name="Hughes K."/>
            <person name="Justo A."/>
            <person name="Karasinski D."/>
            <person name="Kautmanova I."/>
            <person name="Kiss B."/>
            <person name="Kocsube S."/>
            <person name="Kotiranta H."/>
            <person name="LaButti K.M."/>
            <person name="Lechner B.E."/>
            <person name="Liimatainen K."/>
            <person name="Lipzen A."/>
            <person name="Lukacs Z."/>
            <person name="Mihaltcheva S."/>
            <person name="Morgado L.N."/>
            <person name="Niskanen T."/>
            <person name="Noordeloos M.E."/>
            <person name="Ohm R.A."/>
            <person name="Ortiz-Santana B."/>
            <person name="Ovrebo C."/>
            <person name="Racz N."/>
            <person name="Riley R."/>
            <person name="Savchenko A."/>
            <person name="Shiryaev A."/>
            <person name="Soop K."/>
            <person name="Spirin V."/>
            <person name="Szebenyi C."/>
            <person name="Tomsovsky M."/>
            <person name="Tulloss R.E."/>
            <person name="Uehling J."/>
            <person name="Grigoriev I.V."/>
            <person name="Vagvolgyi C."/>
            <person name="Papp T."/>
            <person name="Martin F.M."/>
            <person name="Miettinen O."/>
            <person name="Hibbett D.S."/>
            <person name="Nagy L.G."/>
        </authorList>
    </citation>
    <scope>NUCLEOTIDE SEQUENCE [LARGE SCALE GENOMIC DNA]</scope>
    <source>
        <strain evidence="1 2">FP101781</strain>
    </source>
</reference>
<evidence type="ECO:0000313" key="2">
    <source>
        <dbReference type="Proteomes" id="UP000298030"/>
    </source>
</evidence>
<dbReference type="Proteomes" id="UP000298030">
    <property type="component" value="Unassembled WGS sequence"/>
</dbReference>
<proteinExistence type="predicted"/>
<name>A0A4Y7SHF2_COPMI</name>
<protein>
    <submittedName>
        <fullName evidence="1">Uncharacterized protein</fullName>
    </submittedName>
</protein>
<organism evidence="1 2">
    <name type="scientific">Coprinellus micaceus</name>
    <name type="common">Glistening ink-cap mushroom</name>
    <name type="synonym">Coprinus micaceus</name>
    <dbReference type="NCBI Taxonomy" id="71717"/>
    <lineage>
        <taxon>Eukaryota</taxon>
        <taxon>Fungi</taxon>
        <taxon>Dikarya</taxon>
        <taxon>Basidiomycota</taxon>
        <taxon>Agaricomycotina</taxon>
        <taxon>Agaricomycetes</taxon>
        <taxon>Agaricomycetidae</taxon>
        <taxon>Agaricales</taxon>
        <taxon>Agaricineae</taxon>
        <taxon>Psathyrellaceae</taxon>
        <taxon>Coprinellus</taxon>
    </lineage>
</organism>
<gene>
    <name evidence="1" type="ORF">FA13DRAFT_140920</name>
</gene>
<evidence type="ECO:0000313" key="1">
    <source>
        <dbReference type="EMBL" id="TEB21265.1"/>
    </source>
</evidence>
<dbReference type="EMBL" id="QPFP01000116">
    <property type="protein sequence ID" value="TEB21265.1"/>
    <property type="molecule type" value="Genomic_DNA"/>
</dbReference>